<evidence type="ECO:0000313" key="1">
    <source>
        <dbReference type="EMBL" id="XPM63207.1"/>
    </source>
</evidence>
<dbReference type="EMBL" id="CP182909">
    <property type="protein sequence ID" value="XPM63207.1"/>
    <property type="molecule type" value="Genomic_DNA"/>
</dbReference>
<keyword evidence="2" id="KW-1185">Reference proteome</keyword>
<proteinExistence type="predicted"/>
<name>A0ACD5GQV9_9CYAN</name>
<accession>A0ACD5GQV9</accession>
<reference evidence="1 2" key="1">
    <citation type="journal article" date="2016" name="Genome Announc.">
        <title>Draft Genome Sequence of the Thermotolerant Cyanobacterium Desertifilum sp. IPPAS B-1220.</title>
        <authorList>
            <person name="Mironov K.S."/>
            <person name="Sinetova M.A."/>
            <person name="Bolatkhan K."/>
            <person name="Zayadan B.K."/>
            <person name="Ustinova V.V."/>
            <person name="Kupriyanova E.V."/>
            <person name="Skrypnik A.N."/>
            <person name="Gogoleva N.E."/>
            <person name="Gogolev Y.V."/>
            <person name="Los D.A."/>
        </authorList>
    </citation>
    <scope>NUCLEOTIDE SEQUENCE [LARGE SCALE GENOMIC DNA]</scope>
    <source>
        <strain evidence="1 2">IPPAS B-1220</strain>
    </source>
</reference>
<evidence type="ECO:0000313" key="2">
    <source>
        <dbReference type="Proteomes" id="UP000095472"/>
    </source>
</evidence>
<gene>
    <name evidence="1" type="ORF">BH720_028080</name>
</gene>
<protein>
    <submittedName>
        <fullName evidence="1">Uncharacterized protein</fullName>
    </submittedName>
</protein>
<sequence>MGKTFAIAIGINQYQHFQPLNYAQQDAQALWDLWTQRLGIPSNQCFLLTDSAQAINGQSTYPERETLQNWLDYLSGDGTMVRFAPATGRLPLVLLQRLRRFP</sequence>
<organism evidence="1 2">
    <name type="scientific">Desertifilum tharense IPPAS B-1220</name>
    <dbReference type="NCBI Taxonomy" id="1781255"/>
    <lineage>
        <taxon>Bacteria</taxon>
        <taxon>Bacillati</taxon>
        <taxon>Cyanobacteriota</taxon>
        <taxon>Cyanophyceae</taxon>
        <taxon>Desertifilales</taxon>
        <taxon>Desertifilaceae</taxon>
        <taxon>Desertifilum</taxon>
    </lineage>
</organism>
<dbReference type="Proteomes" id="UP000095472">
    <property type="component" value="Chromosome"/>
</dbReference>